<dbReference type="SUPFAM" id="SSF51556">
    <property type="entry name" value="Metallo-dependent hydrolases"/>
    <property type="match status" value="1"/>
</dbReference>
<reference evidence="10" key="1">
    <citation type="submission" date="2016-10" db="EMBL/GenBank/DDBJ databases">
        <authorList>
            <person name="Varghese N."/>
            <person name="Submissions S."/>
        </authorList>
    </citation>
    <scope>NUCLEOTIDE SEQUENCE [LARGE SCALE GENOMIC DNA]</scope>
    <source>
        <strain evidence="10">IMMIB L-1606</strain>
    </source>
</reference>
<feature type="binding site" evidence="6">
    <location>
        <position position="301"/>
    </location>
    <ligand>
        <name>Zn(2+)</name>
        <dbReference type="ChEBI" id="CHEBI:29105"/>
        <note>catalytic</note>
    </ligand>
</feature>
<keyword evidence="5 6" id="KW-0546">Nucleotide metabolism</keyword>
<dbReference type="NCBIfam" id="NF006850">
    <property type="entry name" value="PRK09358.1-6"/>
    <property type="match status" value="1"/>
</dbReference>
<keyword evidence="10" id="KW-1185">Reference proteome</keyword>
<dbReference type="InterPro" id="IPR006330">
    <property type="entry name" value="Ado/ade_deaminase"/>
</dbReference>
<dbReference type="HAMAP" id="MF_01962">
    <property type="entry name" value="Adenine_deaminase"/>
    <property type="match status" value="1"/>
</dbReference>
<dbReference type="PANTHER" id="PTHR43114:SF6">
    <property type="entry name" value="ADENINE DEAMINASE"/>
    <property type="match status" value="1"/>
</dbReference>
<keyword evidence="4 6" id="KW-0862">Zinc</keyword>
<comment type="catalytic activity">
    <reaction evidence="6">
        <text>adenine + H2O + H(+) = hypoxanthine + NH4(+)</text>
        <dbReference type="Rhea" id="RHEA:23688"/>
        <dbReference type="ChEBI" id="CHEBI:15377"/>
        <dbReference type="ChEBI" id="CHEBI:15378"/>
        <dbReference type="ChEBI" id="CHEBI:16708"/>
        <dbReference type="ChEBI" id="CHEBI:17368"/>
        <dbReference type="ChEBI" id="CHEBI:28938"/>
        <dbReference type="EC" id="3.5.4.2"/>
    </reaction>
</comment>
<dbReference type="GO" id="GO:0009168">
    <property type="term" value="P:purine ribonucleoside monophosphate biosynthetic process"/>
    <property type="evidence" value="ECO:0007669"/>
    <property type="project" value="InterPro"/>
</dbReference>
<dbReference type="GO" id="GO:0009117">
    <property type="term" value="P:nucleotide metabolic process"/>
    <property type="evidence" value="ECO:0007669"/>
    <property type="project" value="UniProtKB-KW"/>
</dbReference>
<dbReference type="InterPro" id="IPR032466">
    <property type="entry name" value="Metal_Hydrolase"/>
</dbReference>
<sequence>MGDYPDRMENFEGEPVAPETEVSESNAAVPARLLPVAELHLHIEGTLQPELIFALAERNGITLPYADLDELRQRYEFTDLQSFLDLYYANMAVLQTEEDFAAMTHAYLERAAAAGVRHAEIMLDPQAHLSRGISLETCVNGVASVLATSMEDFGMSTMLIAAFLRDLPEESALEVLDALLAMDAPIGAIGLDSAEVGNPPAKFERLYAKAREAGLRLTAHAGEEGPASYVVEALDVLGVERIDHGIRCMDDTDLVERLVDERIPLTVCPLSNVRLRTVDTLADHPLPAMLAAGLNVSVNSDDPAYFGGYVDDNFAQLEAVFELSEFDKARLAANSIHSSFASEERKAELLEELNSGELAH</sequence>
<dbReference type="AlphaFoldDB" id="A0A1H1WG67"/>
<dbReference type="GO" id="GO:0005829">
    <property type="term" value="C:cytosol"/>
    <property type="evidence" value="ECO:0007669"/>
    <property type="project" value="TreeGrafter"/>
</dbReference>
<dbReference type="Pfam" id="PF00962">
    <property type="entry name" value="A_deaminase"/>
    <property type="match status" value="1"/>
</dbReference>
<dbReference type="NCBIfam" id="TIGR01430">
    <property type="entry name" value="aden_deam"/>
    <property type="match status" value="1"/>
</dbReference>
<feature type="binding site" evidence="6">
    <location>
        <position position="42"/>
    </location>
    <ligand>
        <name>Zn(2+)</name>
        <dbReference type="ChEBI" id="CHEBI:29105"/>
        <note>catalytic</note>
    </ligand>
</feature>
<evidence type="ECO:0000256" key="1">
    <source>
        <dbReference type="ARBA" id="ARBA00022490"/>
    </source>
</evidence>
<comment type="function">
    <text evidence="6">Catalyzes the hydrolytic deamination of adenine to hypoxanthine. Plays an important role in the purine salvage pathway and in nitrogen catabolism.</text>
</comment>
<dbReference type="Proteomes" id="UP000198751">
    <property type="component" value="Chromosome I"/>
</dbReference>
<proteinExistence type="inferred from homology"/>
<evidence type="ECO:0000313" key="9">
    <source>
        <dbReference type="EMBL" id="SDS96022.1"/>
    </source>
</evidence>
<evidence type="ECO:0000313" key="10">
    <source>
        <dbReference type="Proteomes" id="UP000198751"/>
    </source>
</evidence>
<protein>
    <recommendedName>
        <fullName evidence="6">Adenine deaminase</fullName>
        <shortName evidence="6">ADE</shortName>
        <ecNumber evidence="6">3.5.4.2</ecNumber>
    </recommendedName>
    <alternativeName>
        <fullName evidence="6">Adenine aminohydrolase</fullName>
        <shortName evidence="6">AAH</shortName>
    </alternativeName>
</protein>
<dbReference type="InterPro" id="IPR006650">
    <property type="entry name" value="A/AMP_deam_AS"/>
</dbReference>
<keyword evidence="3 6" id="KW-0378">Hydrolase</keyword>
<dbReference type="GO" id="GO:0043103">
    <property type="term" value="P:hypoxanthine salvage"/>
    <property type="evidence" value="ECO:0007669"/>
    <property type="project" value="UniProtKB-UniRule"/>
</dbReference>
<organism evidence="9 10">
    <name type="scientific">Pseudarthrobacter equi</name>
    <dbReference type="NCBI Taxonomy" id="728066"/>
    <lineage>
        <taxon>Bacteria</taxon>
        <taxon>Bacillati</taxon>
        <taxon>Actinomycetota</taxon>
        <taxon>Actinomycetes</taxon>
        <taxon>Micrococcales</taxon>
        <taxon>Micrococcaceae</taxon>
        <taxon>Pseudarthrobacter</taxon>
    </lineage>
</organism>
<evidence type="ECO:0000256" key="7">
    <source>
        <dbReference type="SAM" id="MobiDB-lite"/>
    </source>
</evidence>
<feature type="binding site" evidence="6">
    <location>
        <position position="40"/>
    </location>
    <ligand>
        <name>Zn(2+)</name>
        <dbReference type="ChEBI" id="CHEBI:29105"/>
        <note>catalytic</note>
    </ligand>
</feature>
<feature type="compositionally biased region" description="Basic and acidic residues" evidence="7">
    <location>
        <begin position="1"/>
        <end position="10"/>
    </location>
</feature>
<evidence type="ECO:0000256" key="2">
    <source>
        <dbReference type="ARBA" id="ARBA00022723"/>
    </source>
</evidence>
<feature type="binding site" evidence="6">
    <location>
        <position position="302"/>
    </location>
    <ligand>
        <name>substrate</name>
    </ligand>
</feature>
<gene>
    <name evidence="9" type="ORF">SAMN04489743_1317</name>
</gene>
<feature type="domain" description="Adenosine deaminase" evidence="8">
    <location>
        <begin position="35"/>
        <end position="354"/>
    </location>
</feature>
<dbReference type="Gene3D" id="3.20.20.140">
    <property type="entry name" value="Metal-dependent hydrolases"/>
    <property type="match status" value="1"/>
</dbReference>
<evidence type="ECO:0000256" key="4">
    <source>
        <dbReference type="ARBA" id="ARBA00022833"/>
    </source>
</evidence>
<feature type="site" description="Important for catalytic activity" evidence="6">
    <location>
        <position position="244"/>
    </location>
</feature>
<dbReference type="PROSITE" id="PS00485">
    <property type="entry name" value="A_DEAMINASE"/>
    <property type="match status" value="1"/>
</dbReference>
<feature type="region of interest" description="Disordered" evidence="7">
    <location>
        <begin position="1"/>
        <end position="24"/>
    </location>
</feature>
<keyword evidence="1" id="KW-0963">Cytoplasm</keyword>
<dbReference type="InterPro" id="IPR001365">
    <property type="entry name" value="A_deaminase_dom"/>
</dbReference>
<dbReference type="GO" id="GO:0006146">
    <property type="term" value="P:adenine catabolic process"/>
    <property type="evidence" value="ECO:0007669"/>
    <property type="project" value="UniProtKB-UniRule"/>
</dbReference>
<comment type="similarity">
    <text evidence="6">Belongs to the metallo-dependent hydrolases superfamily. Adenosine and AMP deaminases family. Adenine deaminase type 2 subfamily.</text>
</comment>
<feature type="binding site" evidence="6">
    <location>
        <position position="220"/>
    </location>
    <ligand>
        <name>Zn(2+)</name>
        <dbReference type="ChEBI" id="CHEBI:29105"/>
        <note>catalytic</note>
    </ligand>
</feature>
<dbReference type="EC" id="3.5.4.2" evidence="6"/>
<evidence type="ECO:0000256" key="5">
    <source>
        <dbReference type="ARBA" id="ARBA00023080"/>
    </source>
</evidence>
<feature type="active site" description="Proton donor" evidence="6">
    <location>
        <position position="223"/>
    </location>
</feature>
<comment type="cofactor">
    <cofactor evidence="6">
        <name>Zn(2+)</name>
        <dbReference type="ChEBI" id="CHEBI:29105"/>
    </cofactor>
    <text evidence="6">Binds 1 zinc ion per subunit.</text>
</comment>
<dbReference type="GO" id="GO:0000034">
    <property type="term" value="F:adenine deaminase activity"/>
    <property type="evidence" value="ECO:0007669"/>
    <property type="project" value="UniProtKB-UniRule"/>
</dbReference>
<name>A0A1H1WG67_9MICC</name>
<dbReference type="CDD" id="cd01320">
    <property type="entry name" value="ADA"/>
    <property type="match status" value="1"/>
</dbReference>
<evidence type="ECO:0000259" key="8">
    <source>
        <dbReference type="Pfam" id="PF00962"/>
    </source>
</evidence>
<dbReference type="PANTHER" id="PTHR43114">
    <property type="entry name" value="ADENINE DEAMINASE"/>
    <property type="match status" value="1"/>
</dbReference>
<evidence type="ECO:0000256" key="3">
    <source>
        <dbReference type="ARBA" id="ARBA00022801"/>
    </source>
</evidence>
<accession>A0A1H1WG67</accession>
<keyword evidence="2 6" id="KW-0479">Metal-binding</keyword>
<dbReference type="EMBL" id="LT629779">
    <property type="protein sequence ID" value="SDS96022.1"/>
    <property type="molecule type" value="Genomic_DNA"/>
</dbReference>
<dbReference type="InterPro" id="IPR028892">
    <property type="entry name" value="ADE"/>
</dbReference>
<evidence type="ECO:0000256" key="6">
    <source>
        <dbReference type="HAMAP-Rule" id="MF_01962"/>
    </source>
</evidence>
<dbReference type="GO" id="GO:0008270">
    <property type="term" value="F:zinc ion binding"/>
    <property type="evidence" value="ECO:0007669"/>
    <property type="project" value="UniProtKB-UniRule"/>
</dbReference>